<dbReference type="Gene3D" id="3.10.100.10">
    <property type="entry name" value="Mannose-Binding Protein A, subunit A"/>
    <property type="match status" value="1"/>
</dbReference>
<dbReference type="GO" id="GO:0007155">
    <property type="term" value="P:cell adhesion"/>
    <property type="evidence" value="ECO:0007669"/>
    <property type="project" value="InterPro"/>
</dbReference>
<dbReference type="InterPro" id="IPR000538">
    <property type="entry name" value="Link_dom"/>
</dbReference>
<dbReference type="SUPFAM" id="SSF56436">
    <property type="entry name" value="C-type lectin-like"/>
    <property type="match status" value="1"/>
</dbReference>
<evidence type="ECO:0000256" key="4">
    <source>
        <dbReference type="ARBA" id="ARBA00023180"/>
    </source>
</evidence>
<dbReference type="PANTHER" id="PTHR24038">
    <property type="entry name" value="STABILIN"/>
    <property type="match status" value="1"/>
</dbReference>
<evidence type="ECO:0000256" key="5">
    <source>
        <dbReference type="PROSITE-ProRule" id="PRU00323"/>
    </source>
</evidence>
<dbReference type="FunFam" id="3.10.100.10:FF:000001">
    <property type="entry name" value="Hyaluronan proteoglycan link protein 1"/>
    <property type="match status" value="1"/>
</dbReference>
<dbReference type="GO" id="GO:0005540">
    <property type="term" value="F:hyaluronic acid binding"/>
    <property type="evidence" value="ECO:0007669"/>
    <property type="project" value="InterPro"/>
</dbReference>
<dbReference type="PRINTS" id="PR01265">
    <property type="entry name" value="LINKMODULE"/>
</dbReference>
<dbReference type="GO" id="GO:0016020">
    <property type="term" value="C:membrane"/>
    <property type="evidence" value="ECO:0007669"/>
    <property type="project" value="UniProtKB-SubCell"/>
</dbReference>
<name>A0A3B4AU98_9GOBI</name>
<organism evidence="7 8">
    <name type="scientific">Periophthalmus magnuspinnatus</name>
    <dbReference type="NCBI Taxonomy" id="409849"/>
    <lineage>
        <taxon>Eukaryota</taxon>
        <taxon>Metazoa</taxon>
        <taxon>Chordata</taxon>
        <taxon>Craniata</taxon>
        <taxon>Vertebrata</taxon>
        <taxon>Euteleostomi</taxon>
        <taxon>Actinopterygii</taxon>
        <taxon>Neopterygii</taxon>
        <taxon>Teleostei</taxon>
        <taxon>Neoteleostei</taxon>
        <taxon>Acanthomorphata</taxon>
        <taxon>Gobiaria</taxon>
        <taxon>Gobiiformes</taxon>
        <taxon>Gobioidei</taxon>
        <taxon>Gobiidae</taxon>
        <taxon>Oxudercinae</taxon>
        <taxon>Periophthalmus</taxon>
    </lineage>
</organism>
<dbReference type="InterPro" id="IPR016187">
    <property type="entry name" value="CTDL_fold"/>
</dbReference>
<dbReference type="PROSITE" id="PS01241">
    <property type="entry name" value="LINK_1"/>
    <property type="match status" value="1"/>
</dbReference>
<reference evidence="7" key="1">
    <citation type="submission" date="2025-08" db="UniProtKB">
        <authorList>
            <consortium name="Ensembl"/>
        </authorList>
    </citation>
    <scope>IDENTIFICATION</scope>
</reference>
<dbReference type="SMART" id="SM00445">
    <property type="entry name" value="LINK"/>
    <property type="match status" value="1"/>
</dbReference>
<dbReference type="Proteomes" id="UP000261520">
    <property type="component" value="Unplaced"/>
</dbReference>
<evidence type="ECO:0000313" key="7">
    <source>
        <dbReference type="Ensembl" id="ENSPMGP00000020703.1"/>
    </source>
</evidence>
<reference evidence="7" key="2">
    <citation type="submission" date="2025-09" db="UniProtKB">
        <authorList>
            <consortium name="Ensembl"/>
        </authorList>
    </citation>
    <scope>IDENTIFICATION</scope>
</reference>
<keyword evidence="4" id="KW-0325">Glycoprotein</keyword>
<evidence type="ECO:0000256" key="1">
    <source>
        <dbReference type="ARBA" id="ARBA00004370"/>
    </source>
</evidence>
<sequence length="346" mass="38562">LSGTNAKCTDLHFEGMVHIDHFSSICVHNVCTCLHNINVVLDTMLGVFHLRSAKGQYKLNYTQAQQACGAEGARLATYNQLSYAQQGGLNMCAAGWLDQARVAYPTTYSSPNCGFGHVGIVDYGVRKDLGETWDTFCYRIKGKMRIYSAILQFSLNSCLHKVLENCVFSNPGKKGPMLCRRQKYLSFAIFCYLLQTSEGRSVTLTSCNLFTRGPSEEQGTSSQKGECKAIVTYIHTLSSGAPACGSAFSEQGQRGHPDVDGSHKVIEDEWLFQLQQGNVILFSLSAVILMNEDYTHCNHLHLKFERRVMHIPSQQLTLAQSGFSKINYIILSLTSKYNFSNPKQFN</sequence>
<keyword evidence="3 5" id="KW-1015">Disulfide bond</keyword>
<proteinExistence type="predicted"/>
<keyword evidence="2" id="KW-0472">Membrane</keyword>
<dbReference type="PANTHER" id="PTHR24038:SF0">
    <property type="entry name" value="STABILIN-2"/>
    <property type="match status" value="1"/>
</dbReference>
<feature type="disulfide bond" evidence="5">
    <location>
        <begin position="68"/>
        <end position="137"/>
    </location>
</feature>
<accession>A0A3B4AU98</accession>
<protein>
    <recommendedName>
        <fullName evidence="6">Link domain-containing protein</fullName>
    </recommendedName>
</protein>
<keyword evidence="8" id="KW-1185">Reference proteome</keyword>
<evidence type="ECO:0000256" key="2">
    <source>
        <dbReference type="ARBA" id="ARBA00023136"/>
    </source>
</evidence>
<dbReference type="Pfam" id="PF00193">
    <property type="entry name" value="Xlink"/>
    <property type="match status" value="1"/>
</dbReference>
<evidence type="ECO:0000256" key="3">
    <source>
        <dbReference type="ARBA" id="ARBA00023157"/>
    </source>
</evidence>
<dbReference type="AlphaFoldDB" id="A0A3B4AU98"/>
<dbReference type="Ensembl" id="ENSPMGT00000022068.1">
    <property type="protein sequence ID" value="ENSPMGP00000020703.1"/>
    <property type="gene ID" value="ENSPMGG00000016764.1"/>
</dbReference>
<comment type="subcellular location">
    <subcellularLocation>
        <location evidence="1">Membrane</location>
    </subcellularLocation>
</comment>
<dbReference type="InterPro" id="IPR016186">
    <property type="entry name" value="C-type_lectin-like/link_sf"/>
</dbReference>
<evidence type="ECO:0000313" key="8">
    <source>
        <dbReference type="Proteomes" id="UP000261520"/>
    </source>
</evidence>
<evidence type="ECO:0000259" key="6">
    <source>
        <dbReference type="PROSITE" id="PS50963"/>
    </source>
</evidence>
<dbReference type="STRING" id="409849.ENSPMGP00000020703"/>
<feature type="domain" description="Link" evidence="6">
    <location>
        <begin position="46"/>
        <end position="139"/>
    </location>
</feature>
<feature type="disulfide bond" evidence="5">
    <location>
        <begin position="92"/>
        <end position="113"/>
    </location>
</feature>
<dbReference type="PROSITE" id="PS50963">
    <property type="entry name" value="LINK_2"/>
    <property type="match status" value="1"/>
</dbReference>